<organism evidence="4">
    <name type="scientific">Ignavibacterium album</name>
    <dbReference type="NCBI Taxonomy" id="591197"/>
    <lineage>
        <taxon>Bacteria</taxon>
        <taxon>Pseudomonadati</taxon>
        <taxon>Ignavibacteriota</taxon>
        <taxon>Ignavibacteria</taxon>
        <taxon>Ignavibacteriales</taxon>
        <taxon>Ignavibacteriaceae</taxon>
        <taxon>Ignavibacterium</taxon>
    </lineage>
</organism>
<name>A0A832G7U8_9BACT</name>
<evidence type="ECO:0000256" key="3">
    <source>
        <dbReference type="PROSITE-ProRule" id="PRU00339"/>
    </source>
</evidence>
<comment type="caution">
    <text evidence="4">The sequence shown here is derived from an EMBL/GenBank/DDBJ whole genome shotgun (WGS) entry which is preliminary data.</text>
</comment>
<dbReference type="Pfam" id="PF14559">
    <property type="entry name" value="TPR_19"/>
    <property type="match status" value="1"/>
</dbReference>
<keyword evidence="2 3" id="KW-0802">TPR repeat</keyword>
<keyword evidence="1" id="KW-0677">Repeat</keyword>
<dbReference type="PROSITE" id="PS50005">
    <property type="entry name" value="TPR"/>
    <property type="match status" value="1"/>
</dbReference>
<evidence type="ECO:0000313" key="4">
    <source>
        <dbReference type="EMBL" id="HGT48895.1"/>
    </source>
</evidence>
<feature type="repeat" description="TPR" evidence="3">
    <location>
        <begin position="215"/>
        <end position="248"/>
    </location>
</feature>
<dbReference type="InterPro" id="IPR011990">
    <property type="entry name" value="TPR-like_helical_dom_sf"/>
</dbReference>
<proteinExistence type="predicted"/>
<dbReference type="Gene3D" id="1.25.40.10">
    <property type="entry name" value="Tetratricopeptide repeat domain"/>
    <property type="match status" value="2"/>
</dbReference>
<dbReference type="AlphaFoldDB" id="A0A832G7U8"/>
<dbReference type="InterPro" id="IPR051012">
    <property type="entry name" value="CellSynth/LPSAsmb/PSIAsmb"/>
</dbReference>
<dbReference type="PANTHER" id="PTHR45586:SF1">
    <property type="entry name" value="LIPOPOLYSACCHARIDE ASSEMBLY PROTEIN B"/>
    <property type="match status" value="1"/>
</dbReference>
<protein>
    <submittedName>
        <fullName evidence="4">Tetratricopeptide repeat protein</fullName>
    </submittedName>
</protein>
<accession>A0A832G7U8</accession>
<sequence>MGIAVLSYEEKESKKKIAEKYIAENKPLHAIQIYSYLLSETDDPEYKFLLAEIYRDMGYISAYEKYLMAFLDDFPDDDEIRFEISTFLMEYESWENIINVLSVADTTKRPEFNFMIGYAYYKLNDFKLARHHLELYLNSSQKIELKFDCLFYLGLIDIKEGKYDEAIKKLKETEFHFNSHSEFYYHLANAYRLSGMFTHASLYIVKSIRLNKRNAKSYIEAAKIYNALEQFEKAEKHLRKYSELENNNSSEYNLTLAETYIGLKKFDQAQACLSIVEEDEPDNSELTALKNKLSKLSKAQ</sequence>
<gene>
    <name evidence="4" type="ORF">ENS56_12730</name>
</gene>
<dbReference type="SMART" id="SM00028">
    <property type="entry name" value="TPR"/>
    <property type="match status" value="5"/>
</dbReference>
<dbReference type="InterPro" id="IPR019734">
    <property type="entry name" value="TPR_rpt"/>
</dbReference>
<evidence type="ECO:0000256" key="2">
    <source>
        <dbReference type="ARBA" id="ARBA00022803"/>
    </source>
</evidence>
<dbReference type="Pfam" id="PF13181">
    <property type="entry name" value="TPR_8"/>
    <property type="match status" value="2"/>
</dbReference>
<dbReference type="EMBL" id="DSVI01000020">
    <property type="protein sequence ID" value="HGT48895.1"/>
    <property type="molecule type" value="Genomic_DNA"/>
</dbReference>
<reference evidence="4" key="1">
    <citation type="journal article" date="2020" name="mSystems">
        <title>Genome- and Community-Level Interaction Insights into Carbon Utilization and Element Cycling Functions of Hydrothermarchaeota in Hydrothermal Sediment.</title>
        <authorList>
            <person name="Zhou Z."/>
            <person name="Liu Y."/>
            <person name="Xu W."/>
            <person name="Pan J."/>
            <person name="Luo Z.H."/>
            <person name="Li M."/>
        </authorList>
    </citation>
    <scope>NUCLEOTIDE SEQUENCE [LARGE SCALE GENOMIC DNA]</scope>
    <source>
        <strain evidence="4">SpSt-500</strain>
    </source>
</reference>
<evidence type="ECO:0000256" key="1">
    <source>
        <dbReference type="ARBA" id="ARBA00022737"/>
    </source>
</evidence>
<dbReference type="SUPFAM" id="SSF48452">
    <property type="entry name" value="TPR-like"/>
    <property type="match status" value="2"/>
</dbReference>
<dbReference type="PANTHER" id="PTHR45586">
    <property type="entry name" value="TPR REPEAT-CONTAINING PROTEIN PA4667"/>
    <property type="match status" value="1"/>
</dbReference>